<evidence type="ECO:0000313" key="2">
    <source>
        <dbReference type="EMBL" id="MEM0574834.1"/>
    </source>
</evidence>
<sequence length="65" mass="7475">MALKTIISDDSNNEMECYLNDSGKVYIEVGQNSEDTMYSGHIVLEKEDVQFLIKKLTELETQMQN</sequence>
<organism evidence="1 3">
    <name type="scientific">Aequorivita flava</name>
    <dbReference type="NCBI Taxonomy" id="3114371"/>
    <lineage>
        <taxon>Bacteria</taxon>
        <taxon>Pseudomonadati</taxon>
        <taxon>Bacteroidota</taxon>
        <taxon>Flavobacteriia</taxon>
        <taxon>Flavobacteriales</taxon>
        <taxon>Flavobacteriaceae</taxon>
        <taxon>Aequorivita</taxon>
    </lineage>
</organism>
<protein>
    <submittedName>
        <fullName evidence="1">Uncharacterized protein</fullName>
    </submittedName>
</protein>
<dbReference type="Proteomes" id="UP001388259">
    <property type="component" value="Unassembled WGS sequence"/>
</dbReference>
<comment type="caution">
    <text evidence="1">The sequence shown here is derived from an EMBL/GenBank/DDBJ whole genome shotgun (WGS) entry which is preliminary data.</text>
</comment>
<dbReference type="EMBL" id="JAZBJM010000021">
    <property type="protein sequence ID" value="MEM0519659.1"/>
    <property type="molecule type" value="Genomic_DNA"/>
</dbReference>
<evidence type="ECO:0000313" key="1">
    <source>
        <dbReference type="EMBL" id="MEM0519659.1"/>
    </source>
</evidence>
<accession>A0AB35YZY9</accession>
<dbReference type="RefSeq" id="WP_342688072.1">
    <property type="nucleotide sequence ID" value="NZ_JAZBJM010000021.1"/>
</dbReference>
<dbReference type="Proteomes" id="UP001390963">
    <property type="component" value="Unassembled WGS sequence"/>
</dbReference>
<evidence type="ECO:0000313" key="3">
    <source>
        <dbReference type="Proteomes" id="UP001388259"/>
    </source>
</evidence>
<keyword evidence="4" id="KW-1185">Reference proteome</keyword>
<dbReference type="EMBL" id="JBANCF010000024">
    <property type="protein sequence ID" value="MEM0574834.1"/>
    <property type="molecule type" value="Genomic_DNA"/>
</dbReference>
<evidence type="ECO:0000313" key="4">
    <source>
        <dbReference type="Proteomes" id="UP001390963"/>
    </source>
</evidence>
<dbReference type="AlphaFoldDB" id="A0AB35YZY9"/>
<reference evidence="1 4" key="1">
    <citation type="submission" date="2024-01" db="EMBL/GenBank/DDBJ databases">
        <title>Aequorivita flavus sp. nov., isolated from deep-sea sediment.</title>
        <authorList>
            <person name="Chen X."/>
        </authorList>
    </citation>
    <scope>NUCLEOTIDE SEQUENCE</scope>
    <source>
        <strain evidence="1">MCCC 1A16923</strain>
        <strain evidence="2 4">MCCC 1A16935</strain>
    </source>
</reference>
<proteinExistence type="predicted"/>
<name>A0AB35YZY9_9FLAO</name>
<gene>
    <name evidence="2" type="ORF">VZD24_15015</name>
    <name evidence="1" type="ORF">VZD85_14955</name>
</gene>